<proteinExistence type="predicted"/>
<feature type="compositionally biased region" description="Pro residues" evidence="1">
    <location>
        <begin position="181"/>
        <end position="227"/>
    </location>
</feature>
<dbReference type="EnsemblMetazoa" id="XM_044456821.1">
    <property type="protein sequence ID" value="XP_044312756.1"/>
    <property type="gene ID" value="LOC123037198"/>
</dbReference>
<evidence type="ECO:0000256" key="1">
    <source>
        <dbReference type="SAM" id="MobiDB-lite"/>
    </source>
</evidence>
<accession>A0ABM5J1Q8</accession>
<evidence type="ECO:0000313" key="2">
    <source>
        <dbReference type="EnsemblMetazoa" id="XP_044312756.1"/>
    </source>
</evidence>
<sequence length="353" mass="37146">MYRSSSSNSKAVRGEGRGGSTGKQPAARWRRTQVPHSSCWRPPGVAVPVAEPRGRGADHRRRTVGGGGGRRPVGRAGGRGAHDRPGLRRGGGHRDGDGESGGFLRRGGRATSGGEGPDGIPENTEGRSRIRADPLGRRSAIGPPGGGEADIRNPGGGHGQSPQPESGKSGWMRLRPKRPRGAPPPSPSPPPPPSPPRAATPPPPSLPRAATPPPRAATPPPPSPPQAPRHGAGTPPPPPLPWVLTPSPRPTKRLGVDPEGLEKGPWVWPPPGEPSCPEPRCPPARPRMSRQQSADSSRREEVAEGGWPPRVASEAGRQVQRARSSRWAKLIVVDGVRYRIRVASGVVRVLRAQ</sequence>
<feature type="compositionally biased region" description="Basic and acidic residues" evidence="1">
    <location>
        <begin position="124"/>
        <end position="136"/>
    </location>
</feature>
<evidence type="ECO:0000313" key="3">
    <source>
        <dbReference type="Proteomes" id="UP001652680"/>
    </source>
</evidence>
<feature type="compositionally biased region" description="Gly residues" evidence="1">
    <location>
        <begin position="64"/>
        <end position="79"/>
    </location>
</feature>
<dbReference type="Proteomes" id="UP001652680">
    <property type="component" value="Unassembled WGS sequence"/>
</dbReference>
<feature type="compositionally biased region" description="Basic and acidic residues" evidence="1">
    <location>
        <begin position="80"/>
        <end position="97"/>
    </location>
</feature>
<organism evidence="2 3">
    <name type="scientific">Drosophila rhopaloa</name>
    <name type="common">Fruit fly</name>
    <dbReference type="NCBI Taxonomy" id="1041015"/>
    <lineage>
        <taxon>Eukaryota</taxon>
        <taxon>Metazoa</taxon>
        <taxon>Ecdysozoa</taxon>
        <taxon>Arthropoda</taxon>
        <taxon>Hexapoda</taxon>
        <taxon>Insecta</taxon>
        <taxon>Pterygota</taxon>
        <taxon>Neoptera</taxon>
        <taxon>Endopterygota</taxon>
        <taxon>Diptera</taxon>
        <taxon>Brachycera</taxon>
        <taxon>Muscomorpha</taxon>
        <taxon>Ephydroidea</taxon>
        <taxon>Drosophilidae</taxon>
        <taxon>Drosophila</taxon>
        <taxon>Sophophora</taxon>
    </lineage>
</organism>
<feature type="region of interest" description="Disordered" evidence="1">
    <location>
        <begin position="1"/>
        <end position="322"/>
    </location>
</feature>
<name>A0ABM5J1Q8_DRORH</name>
<reference evidence="2" key="2">
    <citation type="submission" date="2025-05" db="UniProtKB">
        <authorList>
            <consortium name="EnsemblMetazoa"/>
        </authorList>
    </citation>
    <scope>IDENTIFICATION</scope>
</reference>
<feature type="compositionally biased region" description="Pro residues" evidence="1">
    <location>
        <begin position="267"/>
        <end position="285"/>
    </location>
</feature>
<dbReference type="GeneID" id="123037198"/>
<reference evidence="3" key="1">
    <citation type="journal article" date="2021" name="Elife">
        <title>Highly contiguous assemblies of 101 drosophilid genomes.</title>
        <authorList>
            <person name="Kim B.Y."/>
            <person name="Wang J.R."/>
            <person name="Miller D.E."/>
            <person name="Barmina O."/>
            <person name="Delaney E."/>
            <person name="Thompson A."/>
            <person name="Comeault A.A."/>
            <person name="Peede D."/>
            <person name="D'Agostino E.R."/>
            <person name="Pelaez J."/>
            <person name="Aguilar J.M."/>
            <person name="Haji D."/>
            <person name="Matsunaga T."/>
            <person name="Armstrong E.E."/>
            <person name="Zych M."/>
            <person name="Ogawa Y."/>
            <person name="Stamenkovic-Radak M."/>
            <person name="Jelic M."/>
            <person name="Veselinovic M.S."/>
            <person name="Tanaskovic M."/>
            <person name="Eric P."/>
            <person name="Gao J.J."/>
            <person name="Katoh T.K."/>
            <person name="Toda M.J."/>
            <person name="Watabe H."/>
            <person name="Watada M."/>
            <person name="Davis J.S."/>
            <person name="Moyle L.C."/>
            <person name="Manoli G."/>
            <person name="Bertolini E."/>
            <person name="Kostal V."/>
            <person name="Hawley R.S."/>
            <person name="Takahashi A."/>
            <person name="Jones C.D."/>
            <person name="Price D.K."/>
            <person name="Whiteman N."/>
            <person name="Kopp A."/>
            <person name="Matute D.R."/>
            <person name="Petrov D.A."/>
        </authorList>
    </citation>
    <scope>NUCLEOTIDE SEQUENCE [LARGE SCALE GENOMIC DNA]</scope>
</reference>
<feature type="compositionally biased region" description="Gly residues" evidence="1">
    <location>
        <begin position="143"/>
        <end position="159"/>
    </location>
</feature>
<feature type="compositionally biased region" description="Polar residues" evidence="1">
    <location>
        <begin position="1"/>
        <end position="10"/>
    </location>
</feature>
<keyword evidence="3" id="KW-1185">Reference proteome</keyword>
<dbReference type="RefSeq" id="XP_044312756.1">
    <property type="nucleotide sequence ID" value="XM_044456821.1"/>
</dbReference>
<feature type="compositionally biased region" description="Gly residues" evidence="1">
    <location>
        <begin position="99"/>
        <end position="117"/>
    </location>
</feature>
<protein>
    <submittedName>
        <fullName evidence="2">Uncharacterized protein</fullName>
    </submittedName>
</protein>